<sequence>MSSPLSPASSVHDTTVEELKAELLEKIGFERGLVPHFRRDVYALLHLCVDLLRQQEHAVPLGLAYEDQLWLADELLVNLPHEVPHDPLQVPSSHGYREGQLDERLPYFEDLFNPRYPLDPDIAHHHQQIRRRGFRLLDWNEVEPFLSLLTSLAIRSDVRLVQHSRSVLHMESDLSVHEPFTLASEEDSPRPQFVVGNRNDPAHRPGSSSSRPHSSHSGHRPA</sequence>
<keyword evidence="3" id="KW-1185">Reference proteome</keyword>
<name>A0AAV5GHX7_9BASI</name>
<dbReference type="EMBL" id="BQKY01000003">
    <property type="protein sequence ID" value="GJN88687.1"/>
    <property type="molecule type" value="Genomic_DNA"/>
</dbReference>
<feature type="compositionally biased region" description="Basic residues" evidence="1">
    <location>
        <begin position="213"/>
        <end position="222"/>
    </location>
</feature>
<evidence type="ECO:0000313" key="2">
    <source>
        <dbReference type="EMBL" id="GJN88687.1"/>
    </source>
</evidence>
<accession>A0AAV5GHX7</accession>
<evidence type="ECO:0000313" key="3">
    <source>
        <dbReference type="Proteomes" id="UP001342314"/>
    </source>
</evidence>
<comment type="caution">
    <text evidence="2">The sequence shown here is derived from an EMBL/GenBank/DDBJ whole genome shotgun (WGS) entry which is preliminary data.</text>
</comment>
<reference evidence="2 3" key="1">
    <citation type="submission" date="2021-12" db="EMBL/GenBank/DDBJ databases">
        <title>High titer production of polyol ester of fatty acids by Rhodotorula paludigena BS15 towards product separation-free biomass refinery.</title>
        <authorList>
            <person name="Mano J."/>
            <person name="Ono H."/>
            <person name="Tanaka T."/>
            <person name="Naito K."/>
            <person name="Sushida H."/>
            <person name="Ike M."/>
            <person name="Tokuyasu K."/>
            <person name="Kitaoka M."/>
        </authorList>
    </citation>
    <scope>NUCLEOTIDE SEQUENCE [LARGE SCALE GENOMIC DNA]</scope>
    <source>
        <strain evidence="2 3">BS15</strain>
    </source>
</reference>
<organism evidence="2 3">
    <name type="scientific">Rhodotorula paludigena</name>
    <dbReference type="NCBI Taxonomy" id="86838"/>
    <lineage>
        <taxon>Eukaryota</taxon>
        <taxon>Fungi</taxon>
        <taxon>Dikarya</taxon>
        <taxon>Basidiomycota</taxon>
        <taxon>Pucciniomycotina</taxon>
        <taxon>Microbotryomycetes</taxon>
        <taxon>Sporidiobolales</taxon>
        <taxon>Sporidiobolaceae</taxon>
        <taxon>Rhodotorula</taxon>
    </lineage>
</organism>
<evidence type="ECO:0000256" key="1">
    <source>
        <dbReference type="SAM" id="MobiDB-lite"/>
    </source>
</evidence>
<dbReference type="Proteomes" id="UP001342314">
    <property type="component" value="Unassembled WGS sequence"/>
</dbReference>
<protein>
    <submittedName>
        <fullName evidence="2">Uncharacterized protein</fullName>
    </submittedName>
</protein>
<gene>
    <name evidence="2" type="ORF">Rhopal_001653-T1</name>
</gene>
<dbReference type="AlphaFoldDB" id="A0AAV5GHX7"/>
<feature type="region of interest" description="Disordered" evidence="1">
    <location>
        <begin position="179"/>
        <end position="222"/>
    </location>
</feature>
<proteinExistence type="predicted"/>